<sequence>MVVLIPEPKTNYKAIFFRHGVLIDELRNLRRHHTSTVNQLVHIVSMSFAFAFFASTLVILGMMFTLPDPILIPLVILFFPLPYLAFFWYLDPVVFFFWLPLMGLAVAGSFPIAQLLLGVMPMYAAIACTFGASLLSLFPQLIGHYFFEKIGIPAFEMFELLLMTPFFLGYCGVGWITCWKSEGRKRFRRSNIMTLQSK</sequence>
<gene>
    <name evidence="2" type="ORF">AXG93_903s1080</name>
</gene>
<accession>A0A176VZE1</accession>
<protein>
    <submittedName>
        <fullName evidence="2">Uncharacterized protein</fullName>
    </submittedName>
</protein>
<feature type="transmembrane region" description="Helical" evidence="1">
    <location>
        <begin position="70"/>
        <end position="89"/>
    </location>
</feature>
<name>A0A176VZE1_MARPO</name>
<evidence type="ECO:0000256" key="1">
    <source>
        <dbReference type="SAM" id="Phobius"/>
    </source>
</evidence>
<reference evidence="2" key="1">
    <citation type="submission" date="2016-03" db="EMBL/GenBank/DDBJ databases">
        <title>Mechanisms controlling the formation of the plant cell surface in tip-growing cells are functionally conserved among land plants.</title>
        <authorList>
            <person name="Honkanen S."/>
            <person name="Jones V.A."/>
            <person name="Morieri G."/>
            <person name="Champion C."/>
            <person name="Hetherington A.J."/>
            <person name="Kelly S."/>
            <person name="Saint-Marcoux D."/>
            <person name="Proust H."/>
            <person name="Prescott H."/>
            <person name="Dolan L."/>
        </authorList>
    </citation>
    <scope>NUCLEOTIDE SEQUENCE [LARGE SCALE GENOMIC DNA]</scope>
    <source>
        <tissue evidence="2">Whole gametophyte</tissue>
    </source>
</reference>
<evidence type="ECO:0000313" key="2">
    <source>
        <dbReference type="EMBL" id="OAE26147.1"/>
    </source>
</evidence>
<proteinExistence type="predicted"/>
<feature type="transmembrane region" description="Helical" evidence="1">
    <location>
        <begin position="158"/>
        <end position="179"/>
    </location>
</feature>
<keyword evidence="1" id="KW-0812">Transmembrane</keyword>
<feature type="transmembrane region" description="Helical" evidence="1">
    <location>
        <begin position="124"/>
        <end position="146"/>
    </location>
</feature>
<organism evidence="2 3">
    <name type="scientific">Marchantia polymorpha subsp. ruderalis</name>
    <dbReference type="NCBI Taxonomy" id="1480154"/>
    <lineage>
        <taxon>Eukaryota</taxon>
        <taxon>Viridiplantae</taxon>
        <taxon>Streptophyta</taxon>
        <taxon>Embryophyta</taxon>
        <taxon>Marchantiophyta</taxon>
        <taxon>Marchantiopsida</taxon>
        <taxon>Marchantiidae</taxon>
        <taxon>Marchantiales</taxon>
        <taxon>Marchantiaceae</taxon>
        <taxon>Marchantia</taxon>
    </lineage>
</organism>
<keyword evidence="3" id="KW-1185">Reference proteome</keyword>
<comment type="caution">
    <text evidence="2">The sequence shown here is derived from an EMBL/GenBank/DDBJ whole genome shotgun (WGS) entry which is preliminary data.</text>
</comment>
<feature type="transmembrane region" description="Helical" evidence="1">
    <location>
        <begin position="40"/>
        <end position="63"/>
    </location>
</feature>
<dbReference type="EMBL" id="LVLJ01002247">
    <property type="protein sequence ID" value="OAE26147.1"/>
    <property type="molecule type" value="Genomic_DNA"/>
</dbReference>
<dbReference type="Proteomes" id="UP000077202">
    <property type="component" value="Unassembled WGS sequence"/>
</dbReference>
<dbReference type="AlphaFoldDB" id="A0A176VZE1"/>
<evidence type="ECO:0000313" key="3">
    <source>
        <dbReference type="Proteomes" id="UP000077202"/>
    </source>
</evidence>
<feature type="transmembrane region" description="Helical" evidence="1">
    <location>
        <begin position="95"/>
        <end position="117"/>
    </location>
</feature>
<keyword evidence="1" id="KW-0472">Membrane</keyword>
<keyword evidence="1" id="KW-1133">Transmembrane helix</keyword>